<dbReference type="AlphaFoldDB" id="A0A183U3V4"/>
<dbReference type="Pfam" id="PF13646">
    <property type="entry name" value="HEAT_2"/>
    <property type="match status" value="1"/>
</dbReference>
<accession>A0A183U3V4</accession>
<proteinExistence type="predicted"/>
<name>A0A183U3V4_TOXCA</name>
<dbReference type="SUPFAM" id="SSF48371">
    <property type="entry name" value="ARM repeat"/>
    <property type="match status" value="1"/>
</dbReference>
<sequence>LYCTDSALFRHEVAYVLGQMQSPLAVSSLRNGLERLDENHMVRHECVEALGAIATEECEQLLKKFLDDDERVVRESCIVALDMADYEKSEQFQYALVA</sequence>
<dbReference type="InterPro" id="IPR011989">
    <property type="entry name" value="ARM-like"/>
</dbReference>
<dbReference type="InterPro" id="IPR016024">
    <property type="entry name" value="ARM-type_fold"/>
</dbReference>
<dbReference type="Proteomes" id="UP000050794">
    <property type="component" value="Unassembled WGS sequence"/>
</dbReference>
<dbReference type="InterPro" id="IPR004155">
    <property type="entry name" value="PBS_lyase_HEAT"/>
</dbReference>
<evidence type="ECO:0000313" key="2">
    <source>
        <dbReference type="WBParaSite" id="TCNE_0000317401-mRNA-1"/>
    </source>
</evidence>
<reference evidence="2" key="1">
    <citation type="submission" date="2016-06" db="UniProtKB">
        <authorList>
            <consortium name="WormBaseParasite"/>
        </authorList>
    </citation>
    <scope>IDENTIFICATION</scope>
</reference>
<evidence type="ECO:0000313" key="1">
    <source>
        <dbReference type="Proteomes" id="UP000050794"/>
    </source>
</evidence>
<dbReference type="WBParaSite" id="TCNE_0000317401-mRNA-1">
    <property type="protein sequence ID" value="TCNE_0000317401-mRNA-1"/>
    <property type="gene ID" value="TCNE_0000317401"/>
</dbReference>
<organism evidence="1 2">
    <name type="scientific">Toxocara canis</name>
    <name type="common">Canine roundworm</name>
    <dbReference type="NCBI Taxonomy" id="6265"/>
    <lineage>
        <taxon>Eukaryota</taxon>
        <taxon>Metazoa</taxon>
        <taxon>Ecdysozoa</taxon>
        <taxon>Nematoda</taxon>
        <taxon>Chromadorea</taxon>
        <taxon>Rhabditida</taxon>
        <taxon>Spirurina</taxon>
        <taxon>Ascaridomorpha</taxon>
        <taxon>Ascaridoidea</taxon>
        <taxon>Toxocaridae</taxon>
        <taxon>Toxocara</taxon>
    </lineage>
</organism>
<dbReference type="PANTHER" id="PTHR12697:SF5">
    <property type="entry name" value="DEOXYHYPUSINE HYDROXYLASE"/>
    <property type="match status" value="1"/>
</dbReference>
<dbReference type="GO" id="GO:0019135">
    <property type="term" value="F:deoxyhypusine monooxygenase activity"/>
    <property type="evidence" value="ECO:0007669"/>
    <property type="project" value="TreeGrafter"/>
</dbReference>
<protein>
    <submittedName>
        <fullName evidence="2">Deoxyhypusine hydroxylase</fullName>
    </submittedName>
</protein>
<dbReference type="Gene3D" id="1.25.10.10">
    <property type="entry name" value="Leucine-rich Repeat Variant"/>
    <property type="match status" value="1"/>
</dbReference>
<keyword evidence="1" id="KW-1185">Reference proteome</keyword>
<dbReference type="SMART" id="SM00567">
    <property type="entry name" value="EZ_HEAT"/>
    <property type="match status" value="2"/>
</dbReference>
<dbReference type="PANTHER" id="PTHR12697">
    <property type="entry name" value="PBS LYASE HEAT-LIKE PROTEIN"/>
    <property type="match status" value="1"/>
</dbReference>